<evidence type="ECO:0000256" key="1">
    <source>
        <dbReference type="SAM" id="MobiDB-lite"/>
    </source>
</evidence>
<evidence type="ECO:0000256" key="2">
    <source>
        <dbReference type="SAM" id="Phobius"/>
    </source>
</evidence>
<comment type="caution">
    <text evidence="4">The sequence shown here is derived from an EMBL/GenBank/DDBJ whole genome shotgun (WGS) entry which is preliminary data.</text>
</comment>
<sequence>MRDGGGAWIYSDQEFGRSRRIVAGTTPIPRGPSNPRSSTERSTDTVVSLITEGSSTDDQGRRFPRRRLLPAVALLSVLALLGITVWARILTEPEVYATTVDCNPPVKPKSPDAPTPVPLGEKVGRSTLLDVAPAALSSTQVRVFNASGERGQAAHVAAQLGEYGFASAPDVQAGNDPVYVDQTLQCYGQIRFGEQGLAAASALWLVAPCAELIQDGRTDETVDLALGTYSKDIAPSADADEVLKSLKDPVAGAEPAPLDSALLDAARTARC</sequence>
<accession>E9SV83</accession>
<feature type="transmembrane region" description="Helical" evidence="2">
    <location>
        <begin position="68"/>
        <end position="89"/>
    </location>
</feature>
<keyword evidence="5" id="KW-1185">Reference proteome</keyword>
<organism evidence="4 5">
    <name type="scientific">Prescottella equi ATCC 33707</name>
    <dbReference type="NCBI Taxonomy" id="525370"/>
    <lineage>
        <taxon>Bacteria</taxon>
        <taxon>Bacillati</taxon>
        <taxon>Actinomycetota</taxon>
        <taxon>Actinomycetes</taxon>
        <taxon>Mycobacteriales</taxon>
        <taxon>Nocardiaceae</taxon>
        <taxon>Prescottella</taxon>
    </lineage>
</organism>
<gene>
    <name evidence="4" type="ORF">HMPREF0724_10151</name>
</gene>
<dbReference type="NCBIfam" id="NF035953">
    <property type="entry name" value="integrity_Cei"/>
    <property type="match status" value="1"/>
</dbReference>
<name>E9SV83_RHOHA</name>
<evidence type="ECO:0000259" key="3">
    <source>
        <dbReference type="Pfam" id="PF13399"/>
    </source>
</evidence>
<evidence type="ECO:0000313" key="5">
    <source>
        <dbReference type="Proteomes" id="UP000004245"/>
    </source>
</evidence>
<feature type="region of interest" description="Disordered" evidence="1">
    <location>
        <begin position="20"/>
        <end position="45"/>
    </location>
</feature>
<proteinExistence type="predicted"/>
<keyword evidence="2" id="KW-0472">Membrane</keyword>
<dbReference type="InterPro" id="IPR027381">
    <property type="entry name" value="LytR/CpsA/Psr_C"/>
</dbReference>
<dbReference type="EMBL" id="ADNW02000001">
    <property type="protein sequence ID" value="EGD26217.1"/>
    <property type="molecule type" value="Genomic_DNA"/>
</dbReference>
<keyword evidence="2" id="KW-1133">Transmembrane helix</keyword>
<reference evidence="4" key="1">
    <citation type="submission" date="2011-01" db="EMBL/GenBank/DDBJ databases">
        <authorList>
            <person name="Muzny D."/>
            <person name="Qin X."/>
            <person name="Buhay C."/>
            <person name="Dugan-Rocha S."/>
            <person name="Ding Y."/>
            <person name="Chen G."/>
            <person name="Hawes A."/>
            <person name="Holder M."/>
            <person name="Jhangiani S."/>
            <person name="Johnson A."/>
            <person name="Khan Z."/>
            <person name="Li Z."/>
            <person name="Liu W."/>
            <person name="Liu X."/>
            <person name="Perez L."/>
            <person name="Shen H."/>
            <person name="Wang Q."/>
            <person name="Watt J."/>
            <person name="Xi L."/>
            <person name="Xin Y."/>
            <person name="Zhou J."/>
            <person name="Deng J."/>
            <person name="Jiang H."/>
            <person name="Liu Y."/>
            <person name="Qu J."/>
            <person name="Song X.-Z."/>
            <person name="Zhang L."/>
            <person name="Villasana D."/>
            <person name="Johnson A."/>
            <person name="Liu J."/>
            <person name="Liyanage D."/>
            <person name="Lorensuhewa L."/>
            <person name="Robinson T."/>
            <person name="Song A."/>
            <person name="Song B.-B."/>
            <person name="Dinh H."/>
            <person name="Thornton R."/>
            <person name="Coyle M."/>
            <person name="Francisco L."/>
            <person name="Jackson L."/>
            <person name="Javaid M."/>
            <person name="Korchina V."/>
            <person name="Kovar C."/>
            <person name="Mata R."/>
            <person name="Mathew T."/>
            <person name="Ngo R."/>
            <person name="Nguyen L."/>
            <person name="Nguyen N."/>
            <person name="Okwuonu G."/>
            <person name="Ongeri F."/>
            <person name="Pham C."/>
            <person name="Simmons D."/>
            <person name="Wilczek-Boney K."/>
            <person name="Hale W."/>
            <person name="Jakkamsetti A."/>
            <person name="Pham P."/>
            <person name="Ruth R."/>
            <person name="San Lucas F."/>
            <person name="Warren J."/>
            <person name="Zhang J."/>
            <person name="Zhao Z."/>
            <person name="Zhou C."/>
            <person name="Zhu D."/>
            <person name="Lee S."/>
            <person name="Bess C."/>
            <person name="Blankenburg K."/>
            <person name="Forbes L."/>
            <person name="Fu Q."/>
            <person name="Gubbala S."/>
            <person name="Hirani K."/>
            <person name="Jayaseelan J.C."/>
            <person name="Lara F."/>
            <person name="Munidasa M."/>
            <person name="Palculict T."/>
            <person name="Patil S."/>
            <person name="Pu L.-L."/>
            <person name="Saada N."/>
            <person name="Tang L."/>
            <person name="Weissenberger G."/>
            <person name="Zhu Y."/>
            <person name="Hemphill L."/>
            <person name="Shang Y."/>
            <person name="Youmans B."/>
            <person name="Ayvaz T."/>
            <person name="Ross M."/>
            <person name="Santibanez J."/>
            <person name="Aqrawi P."/>
            <person name="Gross S."/>
            <person name="Joshi V."/>
            <person name="Fowler G."/>
            <person name="Nazareth L."/>
            <person name="Reid J."/>
            <person name="Worley K."/>
            <person name="Petrosino J."/>
            <person name="Highlander S."/>
            <person name="Gibbs R."/>
        </authorList>
    </citation>
    <scope>NUCLEOTIDE SEQUENCE [LARGE SCALE GENOMIC DNA]</scope>
    <source>
        <strain evidence="4">ATCC 33707</strain>
    </source>
</reference>
<dbReference type="STRING" id="43767.A6I91_19600"/>
<dbReference type="HOGENOM" id="CLU_104158_0_0_11"/>
<dbReference type="Gene3D" id="3.30.70.2390">
    <property type="match status" value="1"/>
</dbReference>
<keyword evidence="2" id="KW-0812">Transmembrane</keyword>
<protein>
    <submittedName>
        <fullName evidence="4">Tat pathway signal sequence domain protein</fullName>
    </submittedName>
</protein>
<dbReference type="Proteomes" id="UP000004245">
    <property type="component" value="Unassembled WGS sequence"/>
</dbReference>
<feature type="domain" description="LytR/CpsA/Psr regulator C-terminal" evidence="3">
    <location>
        <begin position="139"/>
        <end position="228"/>
    </location>
</feature>
<dbReference type="Pfam" id="PF13399">
    <property type="entry name" value="LytR_C"/>
    <property type="match status" value="1"/>
</dbReference>
<dbReference type="AlphaFoldDB" id="E9SV83"/>
<evidence type="ECO:0000313" key="4">
    <source>
        <dbReference type="EMBL" id="EGD26217.1"/>
    </source>
</evidence>